<keyword evidence="2" id="KW-0808">Transferase</keyword>
<evidence type="ECO:0000256" key="1">
    <source>
        <dbReference type="ARBA" id="ARBA00022490"/>
    </source>
</evidence>
<dbReference type="Gene3D" id="2.40.10.240">
    <property type="entry name" value="QueA-like"/>
    <property type="match status" value="1"/>
</dbReference>
<dbReference type="PANTHER" id="PTHR30307">
    <property type="entry name" value="S-ADENOSYLMETHIONINE:TRNA RIBOSYLTRANSFERASE-ISOMERASE"/>
    <property type="match status" value="1"/>
</dbReference>
<protein>
    <recommendedName>
        <fullName evidence="7">S-adenosylmethionine:tRNA ribosyltransferase-isomerase</fullName>
    </recommendedName>
</protein>
<proteinExistence type="predicted"/>
<accession>A0A0M0KKQ1</accession>
<dbReference type="InterPro" id="IPR042118">
    <property type="entry name" value="QueA_dom1"/>
</dbReference>
<evidence type="ECO:0000256" key="3">
    <source>
        <dbReference type="ARBA" id="ARBA00022691"/>
    </source>
</evidence>
<dbReference type="PANTHER" id="PTHR30307:SF0">
    <property type="entry name" value="S-ADENOSYLMETHIONINE:TRNA RIBOSYLTRANSFERASE-ISOMERASE"/>
    <property type="match status" value="1"/>
</dbReference>
<organism evidence="6">
    <name type="scientific">Halalkalibacterium halodurans</name>
    <name type="common">Bacillus halodurans</name>
    <dbReference type="NCBI Taxonomy" id="86665"/>
    <lineage>
        <taxon>Bacteria</taxon>
        <taxon>Bacillati</taxon>
        <taxon>Bacillota</taxon>
        <taxon>Bacilli</taxon>
        <taxon>Bacillales</taxon>
        <taxon>Bacillaceae</taxon>
        <taxon>Halalkalibacterium (ex Joshi et al. 2022)</taxon>
    </lineage>
</organism>
<evidence type="ECO:0000313" key="6">
    <source>
        <dbReference type="EMBL" id="KOO38953.1"/>
    </source>
</evidence>
<evidence type="ECO:0000256" key="4">
    <source>
        <dbReference type="ARBA" id="ARBA00022785"/>
    </source>
</evidence>
<evidence type="ECO:0000256" key="5">
    <source>
        <dbReference type="SAM" id="MobiDB-lite"/>
    </source>
</evidence>
<dbReference type="SUPFAM" id="SSF111337">
    <property type="entry name" value="QueA-like"/>
    <property type="match status" value="1"/>
</dbReference>
<reference evidence="6" key="1">
    <citation type="submission" date="2015-08" db="EMBL/GenBank/DDBJ databases">
        <title>Complete DNA Sequence of Pseudomonas syringae pv. actinidiae, the Causal Agent of Kiwifruit Canker Disease.</title>
        <authorList>
            <person name="Rikkerink E.H.A."/>
            <person name="Fineran P.C."/>
        </authorList>
    </citation>
    <scope>NUCLEOTIDE SEQUENCE</scope>
    <source>
        <strain evidence="6">DSM 13666</strain>
    </source>
</reference>
<dbReference type="RefSeq" id="WP_053431061.1">
    <property type="nucleotide sequence ID" value="NZ_CP040441.1"/>
</dbReference>
<dbReference type="InterPro" id="IPR042119">
    <property type="entry name" value="QueA_dom2"/>
</dbReference>
<feature type="compositionally biased region" description="Basic and acidic residues" evidence="5">
    <location>
        <begin position="18"/>
        <end position="27"/>
    </location>
</feature>
<keyword evidence="3" id="KW-0949">S-adenosyl-L-methionine</keyword>
<feature type="region of interest" description="Disordered" evidence="5">
    <location>
        <begin position="1"/>
        <end position="27"/>
    </location>
</feature>
<dbReference type="PATRIC" id="fig|136160.3.peg.2104"/>
<dbReference type="GeneID" id="87597752"/>
<dbReference type="Gene3D" id="3.40.1780.10">
    <property type="entry name" value="QueA-like"/>
    <property type="match status" value="1"/>
</dbReference>
<dbReference type="GO" id="GO:0051075">
    <property type="term" value="F:S-adenosylmethionine:tRNA ribosyltransferase-isomerase activity"/>
    <property type="evidence" value="ECO:0007669"/>
    <property type="project" value="TreeGrafter"/>
</dbReference>
<sequence length="336" mass="38236">MNHAPTFSIPDHLNASEPIERQGKQRSDVRMLVLDRDSHRTFHEPFTAIANYLQQGDVLVLNRSRTIPSRLIGSLHGETIELRLSHERRDGLWDGLILSSSELHAGDRIFLSSSLSATLIEKDEHTPLWRVAFSKRGAQLLEYVYRYGEPIGYEYIKSPLSIQDYQTVYSSAPGSVEMCSAGRPFTWQLLARLKQKGVRIAFLELHTGLSYYENDVWPDPAHHPEHYHIPKETIEALKKGKRIIAVGTTVVRALETYAQTNRSQGTTTLSIDAGYELQLATGLLTGFHEPQASHLHMLAAFVQEQELFRVYEQAIRQGYQWHEFGDVNFILPLGDM</sequence>
<comment type="caution">
    <text evidence="6">The sequence shown here is derived from an EMBL/GenBank/DDBJ whole genome shotgun (WGS) entry which is preliminary data.</text>
</comment>
<keyword evidence="4" id="KW-0671">Queuosine biosynthesis</keyword>
<evidence type="ECO:0000256" key="2">
    <source>
        <dbReference type="ARBA" id="ARBA00022679"/>
    </source>
</evidence>
<keyword evidence="1" id="KW-0963">Cytoplasm</keyword>
<dbReference type="EMBL" id="LILD01000001">
    <property type="protein sequence ID" value="KOO38953.1"/>
    <property type="molecule type" value="Genomic_DNA"/>
</dbReference>
<dbReference type="AlphaFoldDB" id="A0A0M0KKQ1"/>
<dbReference type="InterPro" id="IPR003699">
    <property type="entry name" value="QueA"/>
</dbReference>
<gene>
    <name evidence="6" type="ORF">AMD02_08820</name>
</gene>
<dbReference type="Pfam" id="PF02547">
    <property type="entry name" value="Queuosine_synth"/>
    <property type="match status" value="1"/>
</dbReference>
<dbReference type="InterPro" id="IPR036100">
    <property type="entry name" value="QueA_sf"/>
</dbReference>
<dbReference type="GO" id="GO:0008616">
    <property type="term" value="P:tRNA queuosine(34) biosynthetic process"/>
    <property type="evidence" value="ECO:0007669"/>
    <property type="project" value="UniProtKB-KW"/>
</dbReference>
<name>A0A0M0KKQ1_ALKHA</name>
<evidence type="ECO:0008006" key="7">
    <source>
        <dbReference type="Google" id="ProtNLM"/>
    </source>
</evidence>